<organism evidence="4 5">
    <name type="scientific">Tritrichomonas musculus</name>
    <dbReference type="NCBI Taxonomy" id="1915356"/>
    <lineage>
        <taxon>Eukaryota</taxon>
        <taxon>Metamonada</taxon>
        <taxon>Parabasalia</taxon>
        <taxon>Tritrichomonadida</taxon>
        <taxon>Tritrichomonadidae</taxon>
        <taxon>Tritrichomonas</taxon>
    </lineage>
</organism>
<evidence type="ECO:0000256" key="1">
    <source>
        <dbReference type="ARBA" id="ARBA00008259"/>
    </source>
</evidence>
<evidence type="ECO:0000313" key="4">
    <source>
        <dbReference type="EMBL" id="KAK8883189.1"/>
    </source>
</evidence>
<dbReference type="InterPro" id="IPR015943">
    <property type="entry name" value="WD40/YVTN_repeat-like_dom_sf"/>
</dbReference>
<accession>A0ABR2JWD8</accession>
<reference evidence="4 5" key="1">
    <citation type="submission" date="2024-04" db="EMBL/GenBank/DDBJ databases">
        <title>Tritrichomonas musculus Genome.</title>
        <authorList>
            <person name="Alves-Ferreira E."/>
            <person name="Grigg M."/>
            <person name="Lorenzi H."/>
            <person name="Galac M."/>
        </authorList>
    </citation>
    <scope>NUCLEOTIDE SEQUENCE [LARGE SCALE GENOMIC DNA]</scope>
    <source>
        <strain evidence="4 5">EAF2021</strain>
    </source>
</reference>
<dbReference type="Proteomes" id="UP001470230">
    <property type="component" value="Unassembled WGS sequence"/>
</dbReference>
<name>A0ABR2JWD8_9EUKA</name>
<dbReference type="EMBL" id="JAPFFF010000009">
    <property type="protein sequence ID" value="KAK8883189.1"/>
    <property type="molecule type" value="Genomic_DNA"/>
</dbReference>
<evidence type="ECO:0000256" key="3">
    <source>
        <dbReference type="ARBA" id="ARBA00022737"/>
    </source>
</evidence>
<dbReference type="SMART" id="SM00320">
    <property type="entry name" value="WD40"/>
    <property type="match status" value="4"/>
</dbReference>
<evidence type="ECO:0000256" key="2">
    <source>
        <dbReference type="ARBA" id="ARBA00022574"/>
    </source>
</evidence>
<dbReference type="InterPro" id="IPR036322">
    <property type="entry name" value="WD40_repeat_dom_sf"/>
</dbReference>
<dbReference type="Gene3D" id="2.130.10.10">
    <property type="entry name" value="YVTN repeat-like/Quinoprotein amine dehydrogenase"/>
    <property type="match status" value="1"/>
</dbReference>
<dbReference type="PANTHER" id="PTHR11871">
    <property type="entry name" value="PROTEIN PHOSPHATASE PP2A REGULATORY SUBUNIT B"/>
    <property type="match status" value="1"/>
</dbReference>
<keyword evidence="2" id="KW-0853">WD repeat</keyword>
<gene>
    <name evidence="4" type="ORF">M9Y10_045840</name>
</gene>
<sequence>MKKWDLKYHYQVTNNSIITSISYSQTNDLIVAGTSTGDLLFFERCVDGSWSNIESSTVKGTDQKFDLFCQCFANPTIIDLDFVPIQRKCPMLLTASHKQIKIWFISNHLEPIASPDFSPKGLEFPTIFQSERLLTPNQVTSFESEYGINFTSLRCCPDGINFAYCQDKTISVRYVDRVDPALTVFLSSAKLTKLDYHPKEYEILLAGDYVGRANIIDMRSQPTLKSPSLCATTASIIGPKRFYYINDCKFSPDGSKFFTRHYSDLILWDLRHTVNCLGRVKLKHESETNDATISKDGRDIFKSVWVDQQTIATGSFGSALFVIKTDGKITTKYVTPKEQKESKILLTQKSKMSFAKEHQVNAIAVNSSFNRVAASNSGSLQIYDLNAF</sequence>
<keyword evidence="5" id="KW-1185">Reference proteome</keyword>
<comment type="similarity">
    <text evidence="1">Belongs to the phosphatase 2A regulatory subunit B family.</text>
</comment>
<proteinExistence type="inferred from homology"/>
<dbReference type="InterPro" id="IPR000009">
    <property type="entry name" value="PP2A_PR55"/>
</dbReference>
<evidence type="ECO:0000313" key="5">
    <source>
        <dbReference type="Proteomes" id="UP001470230"/>
    </source>
</evidence>
<comment type="caution">
    <text evidence="4">The sequence shown here is derived from an EMBL/GenBank/DDBJ whole genome shotgun (WGS) entry which is preliminary data.</text>
</comment>
<keyword evidence="3" id="KW-0677">Repeat</keyword>
<protein>
    <submittedName>
        <fullName evidence="4">Protein phosphatase 2A regulatory subunit cdc55</fullName>
    </submittedName>
</protein>
<dbReference type="SUPFAM" id="SSF50978">
    <property type="entry name" value="WD40 repeat-like"/>
    <property type="match status" value="1"/>
</dbReference>
<dbReference type="InterPro" id="IPR001680">
    <property type="entry name" value="WD40_rpt"/>
</dbReference>